<sequence length="335" mass="38378">MKTVVFKKYSLLFSLVVLAFAGYAQPATSDKTAETPNRPFASERNEIRQLVAYVRTLAAKEKNPLLKRHFESVIRMSLDSTHGLRPDDKHVQAAVGTLAFFQREGARWETYLWGTRPLIMAFQSKADGKNSYYWLFLPTGFSPAKTGTPFYVELHGSGGGTNNPPWHMLYDYLQPKAAGATAQMSRRDGFLMYPWGRGDKGYRDVAETDILECLQDFDDQFKTDPKRQYLYGFSMGGGGTFRIAQKTMDRWAAVGLYSAALGKNVTYDEAAKFKNIPVWMVWGEKEWLNTENRKLKDDFLKAGVNLWWKEIEGVEHSYLGEYQEQLMDWLKTKTK</sequence>
<gene>
    <name evidence="2" type="ORF">EHT25_10590</name>
</gene>
<comment type="caution">
    <text evidence="2">The sequence shown here is derived from an EMBL/GenBank/DDBJ whole genome shotgun (WGS) entry which is preliminary data.</text>
</comment>
<proteinExistence type="predicted"/>
<dbReference type="SUPFAM" id="SSF53474">
    <property type="entry name" value="alpha/beta-Hydrolases"/>
    <property type="match status" value="1"/>
</dbReference>
<dbReference type="OrthoDB" id="9764953at2"/>
<dbReference type="Proteomes" id="UP000271925">
    <property type="component" value="Unassembled WGS sequence"/>
</dbReference>
<evidence type="ECO:0000256" key="1">
    <source>
        <dbReference type="SAM" id="SignalP"/>
    </source>
</evidence>
<reference evidence="2 3" key="1">
    <citation type="submission" date="2018-11" db="EMBL/GenBank/DDBJ databases">
        <authorList>
            <person name="Zhou Z."/>
            <person name="Wang G."/>
        </authorList>
    </citation>
    <scope>NUCLEOTIDE SEQUENCE [LARGE SCALE GENOMIC DNA]</scope>
    <source>
        <strain evidence="2 3">KCTC52004</strain>
    </source>
</reference>
<dbReference type="PANTHER" id="PTHR48098">
    <property type="entry name" value="ENTEROCHELIN ESTERASE-RELATED"/>
    <property type="match status" value="1"/>
</dbReference>
<evidence type="ECO:0008006" key="4">
    <source>
        <dbReference type="Google" id="ProtNLM"/>
    </source>
</evidence>
<protein>
    <recommendedName>
        <fullName evidence="4">Phospholipase</fullName>
    </recommendedName>
</protein>
<dbReference type="EMBL" id="RQJO01000008">
    <property type="protein sequence ID" value="RRB03971.1"/>
    <property type="molecule type" value="Genomic_DNA"/>
</dbReference>
<evidence type="ECO:0000313" key="3">
    <source>
        <dbReference type="Proteomes" id="UP000271925"/>
    </source>
</evidence>
<dbReference type="GO" id="GO:0016747">
    <property type="term" value="F:acyltransferase activity, transferring groups other than amino-acyl groups"/>
    <property type="evidence" value="ECO:0007669"/>
    <property type="project" value="TreeGrafter"/>
</dbReference>
<evidence type="ECO:0000313" key="2">
    <source>
        <dbReference type="EMBL" id="RRB03971.1"/>
    </source>
</evidence>
<keyword evidence="3" id="KW-1185">Reference proteome</keyword>
<dbReference type="PANTHER" id="PTHR48098:SF1">
    <property type="entry name" value="DIACYLGLYCEROL ACYLTRANSFERASE_MYCOLYLTRANSFERASE AG85A"/>
    <property type="match status" value="1"/>
</dbReference>
<keyword evidence="1" id="KW-0732">Signal</keyword>
<feature type="chain" id="PRO_5018059227" description="Phospholipase" evidence="1">
    <location>
        <begin position="27"/>
        <end position="335"/>
    </location>
</feature>
<dbReference type="RefSeq" id="WP_124874231.1">
    <property type="nucleotide sequence ID" value="NZ_RQJO01000008.1"/>
</dbReference>
<dbReference type="Gene3D" id="3.40.50.1820">
    <property type="entry name" value="alpha/beta hydrolase"/>
    <property type="match status" value="1"/>
</dbReference>
<name>A0A3P1BS93_9BACT</name>
<dbReference type="InterPro" id="IPR050583">
    <property type="entry name" value="Mycobacterial_A85_antigen"/>
</dbReference>
<organism evidence="2 3">
    <name type="scientific">Larkinella rosea</name>
    <dbReference type="NCBI Taxonomy" id="2025312"/>
    <lineage>
        <taxon>Bacteria</taxon>
        <taxon>Pseudomonadati</taxon>
        <taxon>Bacteroidota</taxon>
        <taxon>Cytophagia</taxon>
        <taxon>Cytophagales</taxon>
        <taxon>Spirosomataceae</taxon>
        <taxon>Larkinella</taxon>
    </lineage>
</organism>
<dbReference type="AlphaFoldDB" id="A0A3P1BS93"/>
<feature type="signal peptide" evidence="1">
    <location>
        <begin position="1"/>
        <end position="26"/>
    </location>
</feature>
<dbReference type="InterPro" id="IPR029058">
    <property type="entry name" value="AB_hydrolase_fold"/>
</dbReference>
<accession>A0A3P1BS93</accession>